<keyword evidence="1" id="KW-1133">Transmembrane helix</keyword>
<dbReference type="InterPro" id="IPR036259">
    <property type="entry name" value="MFS_trans_sf"/>
</dbReference>
<protein>
    <recommendedName>
        <fullName evidence="4">MFS transporter</fullName>
    </recommendedName>
</protein>
<dbReference type="Proteomes" id="UP001498935">
    <property type="component" value="Unassembled WGS sequence"/>
</dbReference>
<evidence type="ECO:0008006" key="4">
    <source>
        <dbReference type="Google" id="ProtNLM"/>
    </source>
</evidence>
<dbReference type="SUPFAM" id="SSF103473">
    <property type="entry name" value="MFS general substrate transporter"/>
    <property type="match status" value="1"/>
</dbReference>
<sequence length="131" mass="13935">MQGGMTFWNSSAIQARLHVLAGSVAGQALALNTSGAYLGVSMGTAIDGVAPSRFGITALPRIAAGFTLGALILLALARRASSADRRLGKDKDGLNVRRLAVRFELGLADELNSMRHRLQVSRSARRTRRSC</sequence>
<feature type="transmembrane region" description="Helical" evidence="1">
    <location>
        <begin position="54"/>
        <end position="77"/>
    </location>
</feature>
<name>A0ABP9U5P6_9MICO</name>
<gene>
    <name evidence="2" type="ORF">KACC15558_25990</name>
</gene>
<proteinExistence type="predicted"/>
<dbReference type="EMBL" id="BAABNP010000011">
    <property type="protein sequence ID" value="GAA5341558.1"/>
    <property type="molecule type" value="Genomic_DNA"/>
</dbReference>
<comment type="caution">
    <text evidence="2">The sequence shown here is derived from an EMBL/GenBank/DDBJ whole genome shotgun (WGS) entry which is preliminary data.</text>
</comment>
<evidence type="ECO:0000256" key="1">
    <source>
        <dbReference type="SAM" id="Phobius"/>
    </source>
</evidence>
<evidence type="ECO:0000313" key="3">
    <source>
        <dbReference type="Proteomes" id="UP001498935"/>
    </source>
</evidence>
<organism evidence="2 3">
    <name type="scientific">Brevibacterium ammoniilyticum</name>
    <dbReference type="NCBI Taxonomy" id="1046555"/>
    <lineage>
        <taxon>Bacteria</taxon>
        <taxon>Bacillati</taxon>
        <taxon>Actinomycetota</taxon>
        <taxon>Actinomycetes</taxon>
        <taxon>Micrococcales</taxon>
        <taxon>Brevibacteriaceae</taxon>
        <taxon>Brevibacterium</taxon>
    </lineage>
</organism>
<keyword evidence="3" id="KW-1185">Reference proteome</keyword>
<keyword evidence="1" id="KW-0472">Membrane</keyword>
<evidence type="ECO:0000313" key="2">
    <source>
        <dbReference type="EMBL" id="GAA5341558.1"/>
    </source>
</evidence>
<reference evidence="2 3" key="1">
    <citation type="submission" date="2024-02" db="EMBL/GenBank/DDBJ databases">
        <title>Characterization of antibiotic resistant novel bacterial strains and their environmental applications.</title>
        <authorList>
            <person name="Manzoor S."/>
            <person name="Abbas S."/>
            <person name="Arshad M."/>
            <person name="Li W.J."/>
            <person name="Ahmed I."/>
        </authorList>
    </citation>
    <scope>NUCLEOTIDE SEQUENCE [LARGE SCALE GENOMIC DNA]</scope>
    <source>
        <strain evidence="2 3">KACC 15558</strain>
    </source>
</reference>
<keyword evidence="1" id="KW-0812">Transmembrane</keyword>
<accession>A0ABP9U5P6</accession>